<dbReference type="RefSeq" id="XP_030831085.1">
    <property type="nucleotide sequence ID" value="XM_030975225.1"/>
</dbReference>
<dbReference type="GO" id="GO:0070652">
    <property type="term" value="C:HAUS complex"/>
    <property type="evidence" value="ECO:0000318"/>
    <property type="project" value="GO_Central"/>
</dbReference>
<proteinExistence type="predicted"/>
<protein>
    <recommendedName>
        <fullName evidence="3">HAUS augmin-like complex subunit 4</fullName>
    </recommendedName>
</protein>
<dbReference type="OrthoDB" id="661220at2759"/>
<dbReference type="KEGG" id="spu:575780"/>
<dbReference type="GeneID" id="115920176"/>
<accession>A0A7M7N4C2</accession>
<dbReference type="GeneID" id="575780"/>
<dbReference type="EnsemblMetazoa" id="XM_030975225">
    <property type="protein sequence ID" value="XP_030831085"/>
    <property type="gene ID" value="LOC115920176"/>
</dbReference>
<dbReference type="InterPro" id="IPR026214">
    <property type="entry name" value="HAUS4_met"/>
</dbReference>
<dbReference type="PANTHER" id="PTHR16219">
    <property type="entry name" value="AUGMIN SUBUNIT 4 FAMILY MEMBER"/>
    <property type="match status" value="1"/>
</dbReference>
<organism evidence="1 2">
    <name type="scientific">Strongylocentrotus purpuratus</name>
    <name type="common">Purple sea urchin</name>
    <dbReference type="NCBI Taxonomy" id="7668"/>
    <lineage>
        <taxon>Eukaryota</taxon>
        <taxon>Metazoa</taxon>
        <taxon>Echinodermata</taxon>
        <taxon>Eleutherozoa</taxon>
        <taxon>Echinozoa</taxon>
        <taxon>Echinoidea</taxon>
        <taxon>Euechinoidea</taxon>
        <taxon>Echinacea</taxon>
        <taxon>Camarodonta</taxon>
        <taxon>Echinidea</taxon>
        <taxon>Strongylocentrotidae</taxon>
        <taxon>Strongylocentrotus</taxon>
    </lineage>
</organism>
<keyword evidence="2" id="KW-1185">Reference proteome</keyword>
<dbReference type="PANTHER" id="PTHR16219:SF1">
    <property type="entry name" value="HAUS AUGMIN-LIKE COMPLEX SUBUNIT 4"/>
    <property type="match status" value="1"/>
</dbReference>
<dbReference type="Pfam" id="PF14735">
    <property type="entry name" value="HAUS4"/>
    <property type="match status" value="1"/>
</dbReference>
<dbReference type="GO" id="GO:0007098">
    <property type="term" value="P:centrosome cycle"/>
    <property type="evidence" value="ECO:0000318"/>
    <property type="project" value="GO_Central"/>
</dbReference>
<reference evidence="1" key="2">
    <citation type="submission" date="2021-01" db="UniProtKB">
        <authorList>
            <consortium name="EnsemblMetazoa"/>
        </authorList>
    </citation>
    <scope>IDENTIFICATION</scope>
</reference>
<name>A0A7M7N4C2_STRPU</name>
<dbReference type="AlphaFoldDB" id="A0A7M7N4C2"/>
<dbReference type="OMA" id="NWALKEF"/>
<evidence type="ECO:0000313" key="1">
    <source>
        <dbReference type="EnsemblMetazoa" id="XP_030831085"/>
    </source>
</evidence>
<reference evidence="2" key="1">
    <citation type="submission" date="2015-02" db="EMBL/GenBank/DDBJ databases">
        <title>Genome sequencing for Strongylocentrotus purpuratus.</title>
        <authorList>
            <person name="Murali S."/>
            <person name="Liu Y."/>
            <person name="Vee V."/>
            <person name="English A."/>
            <person name="Wang M."/>
            <person name="Skinner E."/>
            <person name="Han Y."/>
            <person name="Muzny D.M."/>
            <person name="Worley K.C."/>
            <person name="Gibbs R.A."/>
        </authorList>
    </citation>
    <scope>NUCLEOTIDE SEQUENCE</scope>
</reference>
<dbReference type="GO" id="GO:0051011">
    <property type="term" value="F:microtubule minus-end binding"/>
    <property type="evidence" value="ECO:0000318"/>
    <property type="project" value="GO_Central"/>
</dbReference>
<dbReference type="EnsemblMetazoa" id="XM_030977734">
    <property type="protein sequence ID" value="XP_030833594"/>
    <property type="gene ID" value="LOC575780"/>
</dbReference>
<sequence>MHDLVDLNHVTTEASVREVNMNLPVHMSESDAAQNPGCVNLLKALSQHLTEDGTSKHMEEAHKLAKEKMEGARMGYLEKHILHHEVHQLLTEHNIASHEVAPDSKTAQFYEALQQCVATAEACDYLSERNDSEEHGDKATLLGLEKDKLLAGNHQKKMVSMIQPQLIPLIEERLRKQCEELQSFHETDSSSTTGDELTFAKATQLPDVLRSEKMKLEEEKKQLKLAKLLRNKQFWQYNQILREALHTLEKLITNHRLRLQADSDSITTDWLDARCHAMSLKIRVFEAKLLCSTYTPEVLQAMKTARQQLEGAVQEREKDLMRHDQALKNYKAIGSDFEEIVREYQELTAAIDNKKWALRELKQALPEEELGHR</sequence>
<evidence type="ECO:0008006" key="3">
    <source>
        <dbReference type="Google" id="ProtNLM"/>
    </source>
</evidence>
<dbReference type="InParanoid" id="A0A7M7N4C2"/>
<dbReference type="PRINTS" id="PR02090">
    <property type="entry name" value="HAUSAUGMINL4"/>
</dbReference>
<dbReference type="RefSeq" id="XP_030833594.1">
    <property type="nucleotide sequence ID" value="XM_030977734.1"/>
</dbReference>
<dbReference type="Proteomes" id="UP000007110">
    <property type="component" value="Unassembled WGS sequence"/>
</dbReference>
<dbReference type="KEGG" id="spu:115920176"/>
<dbReference type="GO" id="GO:0051225">
    <property type="term" value="P:spindle assembly"/>
    <property type="evidence" value="ECO:0000318"/>
    <property type="project" value="GO_Central"/>
</dbReference>
<evidence type="ECO:0000313" key="2">
    <source>
        <dbReference type="Proteomes" id="UP000007110"/>
    </source>
</evidence>
<dbReference type="InterPro" id="IPR029327">
    <property type="entry name" value="HAUS4"/>
</dbReference>